<evidence type="ECO:0000313" key="3">
    <source>
        <dbReference type="Proteomes" id="UP001565474"/>
    </source>
</evidence>
<evidence type="ECO:0000313" key="2">
    <source>
        <dbReference type="EMBL" id="MEY9468030.1"/>
    </source>
</evidence>
<sequence length="58" mass="6516">MARLAAGHGLHAPSPRLRGEGLGEEESPQVRRQFDSRRVPLTRRYAPTSPRKRGEVKP</sequence>
<feature type="compositionally biased region" description="Basic and acidic residues" evidence="1">
    <location>
        <begin position="28"/>
        <end position="38"/>
    </location>
</feature>
<name>A0ABV4G7Y9_9BRAD</name>
<dbReference type="Proteomes" id="UP001565474">
    <property type="component" value="Unassembled WGS sequence"/>
</dbReference>
<comment type="caution">
    <text evidence="2">The sequence shown here is derived from an EMBL/GenBank/DDBJ whole genome shotgun (WGS) entry which is preliminary data.</text>
</comment>
<proteinExistence type="predicted"/>
<dbReference type="EMBL" id="JBGBZN010000002">
    <property type="protein sequence ID" value="MEY9468030.1"/>
    <property type="molecule type" value="Genomic_DNA"/>
</dbReference>
<gene>
    <name evidence="2" type="ORF">ABH992_000429</name>
</gene>
<feature type="region of interest" description="Disordered" evidence="1">
    <location>
        <begin position="1"/>
        <end position="58"/>
    </location>
</feature>
<reference evidence="2 3" key="1">
    <citation type="submission" date="2024-07" db="EMBL/GenBank/DDBJ databases">
        <title>Genomic Encyclopedia of Type Strains, Phase V (KMG-V): Genome sequencing to study the core and pangenomes of soil and plant-associated prokaryotes.</title>
        <authorList>
            <person name="Whitman W."/>
        </authorList>
    </citation>
    <scope>NUCLEOTIDE SEQUENCE [LARGE SCALE GENOMIC DNA]</scope>
    <source>
        <strain evidence="2 3">USDA 222</strain>
    </source>
</reference>
<organism evidence="2 3">
    <name type="scientific">Bradyrhizobium yuanmingense</name>
    <dbReference type="NCBI Taxonomy" id="108015"/>
    <lineage>
        <taxon>Bacteria</taxon>
        <taxon>Pseudomonadati</taxon>
        <taxon>Pseudomonadota</taxon>
        <taxon>Alphaproteobacteria</taxon>
        <taxon>Hyphomicrobiales</taxon>
        <taxon>Nitrobacteraceae</taxon>
        <taxon>Bradyrhizobium</taxon>
    </lineage>
</organism>
<evidence type="ECO:0000256" key="1">
    <source>
        <dbReference type="SAM" id="MobiDB-lite"/>
    </source>
</evidence>
<evidence type="ECO:0008006" key="4">
    <source>
        <dbReference type="Google" id="ProtNLM"/>
    </source>
</evidence>
<accession>A0ABV4G7Y9</accession>
<protein>
    <recommendedName>
        <fullName evidence="4">Transposase</fullName>
    </recommendedName>
</protein>
<keyword evidence="3" id="KW-1185">Reference proteome</keyword>